<keyword evidence="3" id="KW-0560">Oxidoreductase</keyword>
<evidence type="ECO:0000256" key="5">
    <source>
        <dbReference type="ARBA" id="ARBA00023014"/>
    </source>
</evidence>
<keyword evidence="9" id="KW-1185">Reference proteome</keyword>
<dbReference type="Proteomes" id="UP001597314">
    <property type="component" value="Unassembled WGS sequence"/>
</dbReference>
<reference evidence="9" key="1">
    <citation type="journal article" date="2019" name="Int. J. Syst. Evol. Microbiol.">
        <title>The Global Catalogue of Microorganisms (GCM) 10K type strain sequencing project: providing services to taxonomists for standard genome sequencing and annotation.</title>
        <authorList>
            <consortium name="The Broad Institute Genomics Platform"/>
            <consortium name="The Broad Institute Genome Sequencing Center for Infectious Disease"/>
            <person name="Wu L."/>
            <person name="Ma J."/>
        </authorList>
    </citation>
    <scope>NUCLEOTIDE SEQUENCE [LARGE SCALE GENOMIC DNA]</scope>
    <source>
        <strain evidence="9">CGMCC 1.6774</strain>
    </source>
</reference>
<keyword evidence="2" id="KW-0479">Metal-binding</keyword>
<dbReference type="InterPro" id="IPR036884">
    <property type="entry name" value="2Fe-2S-bd_dom_sf"/>
</dbReference>
<evidence type="ECO:0000256" key="2">
    <source>
        <dbReference type="ARBA" id="ARBA00022723"/>
    </source>
</evidence>
<dbReference type="InterPro" id="IPR001041">
    <property type="entry name" value="2Fe-2S_ferredoxin-type"/>
</dbReference>
<dbReference type="InterPro" id="IPR012675">
    <property type="entry name" value="Beta-grasp_dom_sf"/>
</dbReference>
<gene>
    <name evidence="8" type="ORF">ACFSOX_12725</name>
</gene>
<dbReference type="PANTHER" id="PTHR44379:SF8">
    <property type="entry name" value="XANTHINE DEHYDROGENASE IRON-SULFUR-BINDING SUBUNIT XDHC-RELATED"/>
    <property type="match status" value="1"/>
</dbReference>
<organism evidence="8 9">
    <name type="scientific">Rhodoplanes azumiensis</name>
    <dbReference type="NCBI Taxonomy" id="1897628"/>
    <lineage>
        <taxon>Bacteria</taxon>
        <taxon>Pseudomonadati</taxon>
        <taxon>Pseudomonadota</taxon>
        <taxon>Alphaproteobacteria</taxon>
        <taxon>Hyphomicrobiales</taxon>
        <taxon>Nitrobacteraceae</taxon>
        <taxon>Rhodoplanes</taxon>
    </lineage>
</organism>
<dbReference type="InterPro" id="IPR036010">
    <property type="entry name" value="2Fe-2S_ferredoxin-like_sf"/>
</dbReference>
<name>A0ABW5AM90_9BRAD</name>
<dbReference type="InterPro" id="IPR006058">
    <property type="entry name" value="2Fe2S_fd_BS"/>
</dbReference>
<protein>
    <submittedName>
        <fullName evidence="8">2Fe-2S iron-sulfur cluster-binding protein</fullName>
    </submittedName>
</protein>
<keyword evidence="4" id="KW-0408">Iron</keyword>
<evidence type="ECO:0000259" key="7">
    <source>
        <dbReference type="PROSITE" id="PS51085"/>
    </source>
</evidence>
<dbReference type="SUPFAM" id="SSF55961">
    <property type="entry name" value="Bet v1-like"/>
    <property type="match status" value="1"/>
</dbReference>
<proteinExistence type="predicted"/>
<dbReference type="Pfam" id="PF01799">
    <property type="entry name" value="Fer2_2"/>
    <property type="match status" value="1"/>
</dbReference>
<dbReference type="SUPFAM" id="SSF54292">
    <property type="entry name" value="2Fe-2S ferredoxin-like"/>
    <property type="match status" value="1"/>
</dbReference>
<accession>A0ABW5AM90</accession>
<dbReference type="RefSeq" id="WP_378478190.1">
    <property type="nucleotide sequence ID" value="NZ_JBHUIW010000013.1"/>
</dbReference>
<dbReference type="Pfam" id="PF00111">
    <property type="entry name" value="Fer2"/>
    <property type="match status" value="1"/>
</dbReference>
<evidence type="ECO:0000256" key="1">
    <source>
        <dbReference type="ARBA" id="ARBA00022714"/>
    </source>
</evidence>
<evidence type="ECO:0000313" key="9">
    <source>
        <dbReference type="Proteomes" id="UP001597314"/>
    </source>
</evidence>
<dbReference type="PROSITE" id="PS51085">
    <property type="entry name" value="2FE2S_FER_2"/>
    <property type="match status" value="1"/>
</dbReference>
<evidence type="ECO:0000256" key="4">
    <source>
        <dbReference type="ARBA" id="ARBA00023004"/>
    </source>
</evidence>
<sequence length="413" mass="43442">MTTITLDVNGRTVTAEVTPRTHLADFLREHLLLTGTHIGCEHGVCGACTVEIDGEIARSCITFAVACDGARVRTIEGFDDDPLMARLRDAFSTSHALQCGYCTPGQLVAARDLIRRKCLEPDLDIRTEMSGNLCRCTGYAGIVAAIETVAAEAPSVPTLPKERWAGPAPGPGAQPARAATGAATGTASPSVRPPTPGPVPCARPTMPARQVKVEVGPVTIENGETRFTQSFVLEHRAEAVWELMRDPARVAACMPGLALDPPGQDGRLAGRMAVKLGPITAGFSGDGTMVRDDDARRMVIEGRGSDRKSGSRASGRVEYTLSEAAAPTGAPATRVACVIAFTLQGPLAQFGRSDLVRDLVGRIGAAFAFNVDARLRAPDAELAPAELGGVSLMLGVLFGQIKRVLERLLGRAS</sequence>
<dbReference type="InterPro" id="IPR010419">
    <property type="entry name" value="CO_DH_gsu"/>
</dbReference>
<dbReference type="Gene3D" id="3.10.20.30">
    <property type="match status" value="1"/>
</dbReference>
<dbReference type="Gene3D" id="3.30.530.20">
    <property type="match status" value="1"/>
</dbReference>
<dbReference type="CDD" id="cd07823">
    <property type="entry name" value="SRPBCC_5"/>
    <property type="match status" value="1"/>
</dbReference>
<evidence type="ECO:0000256" key="6">
    <source>
        <dbReference type="SAM" id="MobiDB-lite"/>
    </source>
</evidence>
<evidence type="ECO:0000313" key="8">
    <source>
        <dbReference type="EMBL" id="MFD2183019.1"/>
    </source>
</evidence>
<comment type="caution">
    <text evidence="8">The sequence shown here is derived from an EMBL/GenBank/DDBJ whole genome shotgun (WGS) entry which is preliminary data.</text>
</comment>
<feature type="compositionally biased region" description="Low complexity" evidence="6">
    <location>
        <begin position="165"/>
        <end position="190"/>
    </location>
</feature>
<dbReference type="SUPFAM" id="SSF47741">
    <property type="entry name" value="CO dehydrogenase ISP C-domain like"/>
    <property type="match status" value="1"/>
</dbReference>
<dbReference type="CDD" id="cd00207">
    <property type="entry name" value="fer2"/>
    <property type="match status" value="1"/>
</dbReference>
<feature type="region of interest" description="Disordered" evidence="6">
    <location>
        <begin position="157"/>
        <end position="198"/>
    </location>
</feature>
<keyword evidence="1" id="KW-0001">2Fe-2S</keyword>
<dbReference type="InterPro" id="IPR002888">
    <property type="entry name" value="2Fe-2S-bd"/>
</dbReference>
<dbReference type="InterPro" id="IPR051452">
    <property type="entry name" value="Diverse_Oxidoreductases"/>
</dbReference>
<dbReference type="Pfam" id="PF06240">
    <property type="entry name" value="COXG"/>
    <property type="match status" value="1"/>
</dbReference>
<evidence type="ECO:0000256" key="3">
    <source>
        <dbReference type="ARBA" id="ARBA00023002"/>
    </source>
</evidence>
<keyword evidence="5" id="KW-0411">Iron-sulfur</keyword>
<dbReference type="PROSITE" id="PS00197">
    <property type="entry name" value="2FE2S_FER_1"/>
    <property type="match status" value="1"/>
</dbReference>
<dbReference type="InterPro" id="IPR023393">
    <property type="entry name" value="START-like_dom_sf"/>
</dbReference>
<feature type="domain" description="2Fe-2S ferredoxin-type" evidence="7">
    <location>
        <begin position="2"/>
        <end position="78"/>
    </location>
</feature>
<dbReference type="EMBL" id="JBHUIW010000013">
    <property type="protein sequence ID" value="MFD2183019.1"/>
    <property type="molecule type" value="Genomic_DNA"/>
</dbReference>
<dbReference type="PANTHER" id="PTHR44379">
    <property type="entry name" value="OXIDOREDUCTASE WITH IRON-SULFUR SUBUNIT"/>
    <property type="match status" value="1"/>
</dbReference>
<dbReference type="Gene3D" id="1.10.150.120">
    <property type="entry name" value="[2Fe-2S]-binding domain"/>
    <property type="match status" value="1"/>
</dbReference>